<evidence type="ECO:0000313" key="1">
    <source>
        <dbReference type="EMBL" id="PZP43757.1"/>
    </source>
</evidence>
<feature type="non-terminal residue" evidence="1">
    <location>
        <position position="1"/>
    </location>
</feature>
<dbReference type="EMBL" id="QFOI01000355">
    <property type="protein sequence ID" value="PZP43757.1"/>
    <property type="molecule type" value="Genomic_DNA"/>
</dbReference>
<sequence length="60" mass="6788">VKTDKTGIWKQVLRGIGTTDLANLYNVHSYPTQYLIDKDGKIIANIELNNLESTLKQLMP</sequence>
<dbReference type="AlphaFoldDB" id="A0A2W5EQA1"/>
<accession>A0A2W5EQA1</accession>
<dbReference type="InterPro" id="IPR036249">
    <property type="entry name" value="Thioredoxin-like_sf"/>
</dbReference>
<comment type="caution">
    <text evidence="1">The sequence shown here is derived from an EMBL/GenBank/DDBJ whole genome shotgun (WGS) entry which is preliminary data.</text>
</comment>
<protein>
    <submittedName>
        <fullName evidence="1">Alkyl hydroperoxide reductase</fullName>
    </submittedName>
</protein>
<dbReference type="Gene3D" id="3.40.30.10">
    <property type="entry name" value="Glutaredoxin"/>
    <property type="match status" value="1"/>
</dbReference>
<proteinExistence type="predicted"/>
<name>A0A2W5EQA1_9SPHI</name>
<gene>
    <name evidence="1" type="ORF">DI598_15390</name>
</gene>
<reference evidence="1 2" key="1">
    <citation type="submission" date="2017-11" db="EMBL/GenBank/DDBJ databases">
        <title>Infants hospitalized years apart are colonized by the same room-sourced microbial strains.</title>
        <authorList>
            <person name="Brooks B."/>
            <person name="Olm M.R."/>
            <person name="Firek B.A."/>
            <person name="Baker R."/>
            <person name="Thomas B.C."/>
            <person name="Morowitz M.J."/>
            <person name="Banfield J.F."/>
        </authorList>
    </citation>
    <scope>NUCLEOTIDE SEQUENCE [LARGE SCALE GENOMIC DNA]</scope>
    <source>
        <strain evidence="1">S2_009_000_R2_76</strain>
    </source>
</reference>
<dbReference type="Proteomes" id="UP000249645">
    <property type="component" value="Unassembled WGS sequence"/>
</dbReference>
<organism evidence="1 2">
    <name type="scientific">Pseudopedobacter saltans</name>
    <dbReference type="NCBI Taxonomy" id="151895"/>
    <lineage>
        <taxon>Bacteria</taxon>
        <taxon>Pseudomonadati</taxon>
        <taxon>Bacteroidota</taxon>
        <taxon>Sphingobacteriia</taxon>
        <taxon>Sphingobacteriales</taxon>
        <taxon>Sphingobacteriaceae</taxon>
        <taxon>Pseudopedobacter</taxon>
    </lineage>
</organism>
<evidence type="ECO:0000313" key="2">
    <source>
        <dbReference type="Proteomes" id="UP000249645"/>
    </source>
</evidence>
<dbReference type="SUPFAM" id="SSF52833">
    <property type="entry name" value="Thioredoxin-like"/>
    <property type="match status" value="1"/>
</dbReference>